<organism evidence="6 7">
    <name type="scientific">Tagetes erecta</name>
    <name type="common">African marigold</name>
    <dbReference type="NCBI Taxonomy" id="13708"/>
    <lineage>
        <taxon>Eukaryota</taxon>
        <taxon>Viridiplantae</taxon>
        <taxon>Streptophyta</taxon>
        <taxon>Embryophyta</taxon>
        <taxon>Tracheophyta</taxon>
        <taxon>Spermatophyta</taxon>
        <taxon>Magnoliopsida</taxon>
        <taxon>eudicotyledons</taxon>
        <taxon>Gunneridae</taxon>
        <taxon>Pentapetalae</taxon>
        <taxon>asterids</taxon>
        <taxon>campanulids</taxon>
        <taxon>Asterales</taxon>
        <taxon>Asteraceae</taxon>
        <taxon>Asteroideae</taxon>
        <taxon>Heliantheae alliance</taxon>
        <taxon>Tageteae</taxon>
        <taxon>Tagetes</taxon>
    </lineage>
</organism>
<keyword evidence="7" id="KW-1185">Reference proteome</keyword>
<dbReference type="InterPro" id="IPR003121">
    <property type="entry name" value="SWIB_MDM2_domain"/>
</dbReference>
<dbReference type="CDD" id="cd10567">
    <property type="entry name" value="SWIB-MDM2_like"/>
    <property type="match status" value="1"/>
</dbReference>
<feature type="domain" description="Plus3" evidence="4">
    <location>
        <begin position="162"/>
        <end position="291"/>
    </location>
</feature>
<reference evidence="6" key="1">
    <citation type="journal article" date="2023" name="bioRxiv">
        <title>Improved chromosome-level genome assembly for marigold (Tagetes erecta).</title>
        <authorList>
            <person name="Jiang F."/>
            <person name="Yuan L."/>
            <person name="Wang S."/>
            <person name="Wang H."/>
            <person name="Xu D."/>
            <person name="Wang A."/>
            <person name="Fan W."/>
        </authorList>
    </citation>
    <scope>NUCLEOTIDE SEQUENCE</scope>
    <source>
        <strain evidence="6">WSJ</strain>
        <tissue evidence="6">Leaf</tissue>
    </source>
</reference>
<dbReference type="SMART" id="SM00444">
    <property type="entry name" value="GYF"/>
    <property type="match status" value="1"/>
</dbReference>
<dbReference type="InterPro" id="IPR036128">
    <property type="entry name" value="Plus3-like_sf"/>
</dbReference>
<evidence type="ECO:0000259" key="4">
    <source>
        <dbReference type="PROSITE" id="PS51360"/>
    </source>
</evidence>
<dbReference type="GO" id="GO:0003677">
    <property type="term" value="F:DNA binding"/>
    <property type="evidence" value="ECO:0007669"/>
    <property type="project" value="InterPro"/>
</dbReference>
<accession>A0AAD8ND07</accession>
<keyword evidence="2" id="KW-1133">Transmembrane helix</keyword>
<dbReference type="Gene3D" id="1.10.245.10">
    <property type="entry name" value="SWIB/MDM2 domain"/>
    <property type="match status" value="1"/>
</dbReference>
<feature type="compositionally biased region" description="Basic and acidic residues" evidence="1">
    <location>
        <begin position="515"/>
        <end position="534"/>
    </location>
</feature>
<dbReference type="InterPro" id="IPR004343">
    <property type="entry name" value="Plus-3_dom"/>
</dbReference>
<dbReference type="InterPro" id="IPR058668">
    <property type="entry name" value="NERD_dom"/>
</dbReference>
<dbReference type="Pfam" id="PF25980">
    <property type="entry name" value="NERD_plant"/>
    <property type="match status" value="1"/>
</dbReference>
<evidence type="ECO:0008006" key="8">
    <source>
        <dbReference type="Google" id="ProtNLM"/>
    </source>
</evidence>
<dbReference type="EMBL" id="JAUHHV010000010">
    <property type="protein sequence ID" value="KAK1411270.1"/>
    <property type="molecule type" value="Genomic_DNA"/>
</dbReference>
<gene>
    <name evidence="6" type="ORF">QVD17_37817</name>
</gene>
<dbReference type="InterPro" id="IPR003169">
    <property type="entry name" value="GYF"/>
</dbReference>
<dbReference type="SMART" id="SM00719">
    <property type="entry name" value="Plus3"/>
    <property type="match status" value="1"/>
</dbReference>
<dbReference type="Pfam" id="PF03126">
    <property type="entry name" value="Plus-3"/>
    <property type="match status" value="1"/>
</dbReference>
<dbReference type="InterPro" id="IPR045894">
    <property type="entry name" value="At5g08430-like"/>
</dbReference>
<dbReference type="Gene3D" id="3.90.70.200">
    <property type="entry name" value="Plus-3 domain"/>
    <property type="match status" value="1"/>
</dbReference>
<dbReference type="Pfam" id="PF02201">
    <property type="entry name" value="SWIB"/>
    <property type="match status" value="1"/>
</dbReference>
<feature type="domain" description="DM2" evidence="5">
    <location>
        <begin position="28"/>
        <end position="111"/>
    </location>
</feature>
<evidence type="ECO:0000256" key="1">
    <source>
        <dbReference type="SAM" id="MobiDB-lite"/>
    </source>
</evidence>
<keyword evidence="2" id="KW-0472">Membrane</keyword>
<proteinExistence type="predicted"/>
<sequence>MEKGFYWVGELNEETPNVLKQRKKLKKKLEFVGWGSKSLIEFLQSIGKDTGKELSQHSVAAIINDYVHNFNLLHPVKKKRVVCDERLLSLFGKKSIPRIKIHELLHSHFADNLDSSEDDQVYSSDEYETDILGKKRKLSMSDEKASSEKKRKSEALLSKFASIVPENIKLLYLKRSLVQELVKQPESFEGKVLGSYVRVKSDPMDFSQKNSHQLHPVTGIKNVPVNGNLPEEIVLEVPNMIKDIPIHTLSDDDFSKEEVEDLCQRVKDGLLKRPTVVEFEQKARILHEDITKHWLPREIIYLQKLINRANEKGWRKEYPFIMFTFLHLIAIIVFQKIILASSGGVRTKYQGYPMRKFLLKAITLFEYLERKKRLQTPSELSKLLAEVPMVIADKLEAEHTQTQEHVQVVEQPIISPVVIHKDVQCPTNDLATDLSLPSGGLNAKEDEVVVRDRSEKRNTEPTNNAGYRERLVSFEWVEDKQTPQVEVKQMPETKSLGQTVDLSNVIELSDDEEETQKQADEEKPNEQEEDANEHLLPKWFYLDPQGQVQGPVSRFDLERWSKAGYFTPDFKVWKDGQTPDSAILLKDMLSGNRSR</sequence>
<feature type="transmembrane region" description="Helical" evidence="2">
    <location>
        <begin position="318"/>
        <end position="339"/>
    </location>
</feature>
<dbReference type="Proteomes" id="UP001229421">
    <property type="component" value="Unassembled WGS sequence"/>
</dbReference>
<evidence type="ECO:0000313" key="6">
    <source>
        <dbReference type="EMBL" id="KAK1411270.1"/>
    </source>
</evidence>
<protein>
    <recommendedName>
        <fullName evidence="8">GYF domain-containing protein</fullName>
    </recommendedName>
</protein>
<comment type="caution">
    <text evidence="6">The sequence shown here is derived from an EMBL/GenBank/DDBJ whole genome shotgun (WGS) entry which is preliminary data.</text>
</comment>
<dbReference type="PROSITE" id="PS51360">
    <property type="entry name" value="PLUS3"/>
    <property type="match status" value="1"/>
</dbReference>
<dbReference type="PANTHER" id="PTHR46851">
    <property type="entry name" value="OS01G0884500 PROTEIN"/>
    <property type="match status" value="1"/>
</dbReference>
<dbReference type="PANTHER" id="PTHR46851:SF11">
    <property type="entry name" value="GYF DOMAIN-CONTAINING PROTEIN"/>
    <property type="match status" value="1"/>
</dbReference>
<evidence type="ECO:0000313" key="7">
    <source>
        <dbReference type="Proteomes" id="UP001229421"/>
    </source>
</evidence>
<dbReference type="PROSITE" id="PS50829">
    <property type="entry name" value="GYF"/>
    <property type="match status" value="1"/>
</dbReference>
<feature type="region of interest" description="Disordered" evidence="1">
    <location>
        <begin position="483"/>
        <end position="534"/>
    </location>
</feature>
<dbReference type="InterPro" id="IPR036885">
    <property type="entry name" value="SWIB_MDM2_dom_sf"/>
</dbReference>
<evidence type="ECO:0000259" key="5">
    <source>
        <dbReference type="PROSITE" id="PS51925"/>
    </source>
</evidence>
<dbReference type="Gene3D" id="3.30.1490.40">
    <property type="match status" value="1"/>
</dbReference>
<dbReference type="AlphaFoldDB" id="A0AAD8ND07"/>
<dbReference type="Pfam" id="PF02213">
    <property type="entry name" value="GYF"/>
    <property type="match status" value="1"/>
</dbReference>
<dbReference type="PROSITE" id="PS51925">
    <property type="entry name" value="SWIB_MDM2"/>
    <property type="match status" value="1"/>
</dbReference>
<evidence type="ECO:0000256" key="2">
    <source>
        <dbReference type="SAM" id="Phobius"/>
    </source>
</evidence>
<evidence type="ECO:0000259" key="3">
    <source>
        <dbReference type="PROSITE" id="PS50829"/>
    </source>
</evidence>
<dbReference type="SUPFAM" id="SSF55277">
    <property type="entry name" value="GYF domain"/>
    <property type="match status" value="1"/>
</dbReference>
<dbReference type="SUPFAM" id="SSF159042">
    <property type="entry name" value="Plus3-like"/>
    <property type="match status" value="1"/>
</dbReference>
<feature type="domain" description="GYF" evidence="3">
    <location>
        <begin position="536"/>
        <end position="590"/>
    </location>
</feature>
<dbReference type="InterPro" id="IPR035445">
    <property type="entry name" value="GYF-like_dom_sf"/>
</dbReference>
<name>A0AAD8ND07_TARER</name>
<keyword evidence="2" id="KW-0812">Transmembrane</keyword>
<dbReference type="SUPFAM" id="SSF47592">
    <property type="entry name" value="SWIB/MDM2 domain"/>
    <property type="match status" value="1"/>
</dbReference>